<feature type="domain" description="PD-(D/E)XK endonuclease-like" evidence="1">
    <location>
        <begin position="38"/>
        <end position="224"/>
    </location>
</feature>
<reference evidence="2" key="1">
    <citation type="journal article" date="2021" name="Proc. Natl. Acad. Sci. U.S.A.">
        <title>A Catalog of Tens of Thousands of Viruses from Human Metagenomes Reveals Hidden Associations with Chronic Diseases.</title>
        <authorList>
            <person name="Tisza M.J."/>
            <person name="Buck C.B."/>
        </authorList>
    </citation>
    <scope>NUCLEOTIDE SEQUENCE</scope>
    <source>
        <strain evidence="2">CtiuS14</strain>
    </source>
</reference>
<evidence type="ECO:0000259" key="1">
    <source>
        <dbReference type="Pfam" id="PF12705"/>
    </source>
</evidence>
<dbReference type="InterPro" id="IPR038726">
    <property type="entry name" value="PDDEXK_AddAB-type"/>
</dbReference>
<dbReference type="InterPro" id="IPR011604">
    <property type="entry name" value="PDDEXK-like_dom_sf"/>
</dbReference>
<sequence>MSGSFVGKYRMAGECRVELKPMNYKENYEGLIPEGAFRISPSAVSKFTDKKWEWYRAQVLGEEVFKGNFFSVLGSCVHRIAESYTKLQKVDKQELYDYIDSSECLEQEEKDRIKDQMIPMGQVLIDYLRVHGIPEKSEDAICVELMPGVYVGGTADALIGDTIVDYKTTSKITPDDYIPMHYKWQLLTYAWVYRKLGVDVTRMRIVWITQNIVGRISEKTGKPMKDYPSQVVPVTELITDEDMEFIEQYLKLIAETYLKAKECPELTYLLYSDYRLKEI</sequence>
<dbReference type="Pfam" id="PF12705">
    <property type="entry name" value="PDDEXK_1"/>
    <property type="match status" value="1"/>
</dbReference>
<dbReference type="EMBL" id="BK015876">
    <property type="protein sequence ID" value="DAD71066.1"/>
    <property type="molecule type" value="Genomic_DNA"/>
</dbReference>
<protein>
    <submittedName>
        <fullName evidence="2">PD-(D/E)XK nuclease superfamily protein</fullName>
    </submittedName>
</protein>
<accession>A0A8S5LME2</accession>
<name>A0A8S5LME2_9CAUD</name>
<dbReference type="Gene3D" id="3.90.320.10">
    <property type="match status" value="1"/>
</dbReference>
<organism evidence="2">
    <name type="scientific">Podoviridae sp. ctiuS14</name>
    <dbReference type="NCBI Taxonomy" id="2827620"/>
    <lineage>
        <taxon>Viruses</taxon>
        <taxon>Duplodnaviria</taxon>
        <taxon>Heunggongvirae</taxon>
        <taxon>Uroviricota</taxon>
        <taxon>Caudoviricetes</taxon>
    </lineage>
</organism>
<proteinExistence type="predicted"/>
<evidence type="ECO:0000313" key="2">
    <source>
        <dbReference type="EMBL" id="DAD71066.1"/>
    </source>
</evidence>